<feature type="region of interest" description="Disordered" evidence="1">
    <location>
        <begin position="1"/>
        <end position="36"/>
    </location>
</feature>
<gene>
    <name evidence="2" type="ORF">SEMRO_431_G141400.1</name>
</gene>
<accession>A0A9N8E0L9</accession>
<protein>
    <submittedName>
        <fullName evidence="2">Uncharacterized protein</fullName>
    </submittedName>
</protein>
<keyword evidence="3" id="KW-1185">Reference proteome</keyword>
<reference evidence="2" key="1">
    <citation type="submission" date="2020-06" db="EMBL/GenBank/DDBJ databases">
        <authorList>
            <consortium name="Plant Systems Biology data submission"/>
        </authorList>
    </citation>
    <scope>NUCLEOTIDE SEQUENCE</scope>
    <source>
        <strain evidence="2">D6</strain>
    </source>
</reference>
<evidence type="ECO:0000313" key="2">
    <source>
        <dbReference type="EMBL" id="CAB9510316.1"/>
    </source>
</evidence>
<feature type="region of interest" description="Disordered" evidence="1">
    <location>
        <begin position="100"/>
        <end position="121"/>
    </location>
</feature>
<evidence type="ECO:0000313" key="3">
    <source>
        <dbReference type="Proteomes" id="UP001153069"/>
    </source>
</evidence>
<feature type="compositionally biased region" description="Low complexity" evidence="1">
    <location>
        <begin position="20"/>
        <end position="29"/>
    </location>
</feature>
<dbReference type="AlphaFoldDB" id="A0A9N8E0L9"/>
<proteinExistence type="predicted"/>
<evidence type="ECO:0000256" key="1">
    <source>
        <dbReference type="SAM" id="MobiDB-lite"/>
    </source>
</evidence>
<comment type="caution">
    <text evidence="2">The sequence shown here is derived from an EMBL/GenBank/DDBJ whole genome shotgun (WGS) entry which is preliminary data.</text>
</comment>
<dbReference type="Proteomes" id="UP001153069">
    <property type="component" value="Unassembled WGS sequence"/>
</dbReference>
<sequence>MVLVPPGNSSSSSGDAKPLSDSSQQPSDPWNRRSSSGLFTECVPMPNFPTLFPYQDYFAKNKTTSSTEDQAKKELQKWSQSATWLYGSFVAPSSYKRSTNVGDVGKKEGHLETSGSTELWY</sequence>
<dbReference type="EMBL" id="CAICTM010000430">
    <property type="protein sequence ID" value="CAB9510316.1"/>
    <property type="molecule type" value="Genomic_DNA"/>
</dbReference>
<organism evidence="2 3">
    <name type="scientific">Seminavis robusta</name>
    <dbReference type="NCBI Taxonomy" id="568900"/>
    <lineage>
        <taxon>Eukaryota</taxon>
        <taxon>Sar</taxon>
        <taxon>Stramenopiles</taxon>
        <taxon>Ochrophyta</taxon>
        <taxon>Bacillariophyta</taxon>
        <taxon>Bacillariophyceae</taxon>
        <taxon>Bacillariophycidae</taxon>
        <taxon>Naviculales</taxon>
        <taxon>Naviculaceae</taxon>
        <taxon>Seminavis</taxon>
    </lineage>
</organism>
<name>A0A9N8E0L9_9STRA</name>